<gene>
    <name evidence="3" type="ORF">QJ522_10945</name>
</gene>
<proteinExistence type="predicted"/>
<evidence type="ECO:0000256" key="2">
    <source>
        <dbReference type="SAM" id="SignalP"/>
    </source>
</evidence>
<feature type="signal peptide" evidence="2">
    <location>
        <begin position="1"/>
        <end position="27"/>
    </location>
</feature>
<evidence type="ECO:0000313" key="3">
    <source>
        <dbReference type="EMBL" id="MDI6449560.1"/>
    </source>
</evidence>
<name>A0AAW6TY73_9BACT</name>
<reference evidence="3" key="1">
    <citation type="submission" date="2023-05" db="EMBL/GenBank/DDBJ databases">
        <title>Anaerotaeda fermentans gen. nov., sp. nov., a novel anaerobic planctomycete of the new family within the order Sedimentisphaerales isolated from Taman Peninsula, Russia.</title>
        <authorList>
            <person name="Khomyakova M.A."/>
            <person name="Merkel A.Y."/>
            <person name="Slobodkin A.I."/>
        </authorList>
    </citation>
    <scope>NUCLEOTIDE SEQUENCE</scope>
    <source>
        <strain evidence="3">M17dextr</strain>
    </source>
</reference>
<feature type="compositionally biased region" description="Basic residues" evidence="1">
    <location>
        <begin position="171"/>
        <end position="180"/>
    </location>
</feature>
<dbReference type="Proteomes" id="UP001431776">
    <property type="component" value="Unassembled WGS sequence"/>
</dbReference>
<feature type="chain" id="PRO_5043397987" evidence="2">
    <location>
        <begin position="28"/>
        <end position="180"/>
    </location>
</feature>
<organism evidence="3 4">
    <name type="scientific">Anaerobaca lacustris</name>
    <dbReference type="NCBI Taxonomy" id="3044600"/>
    <lineage>
        <taxon>Bacteria</taxon>
        <taxon>Pseudomonadati</taxon>
        <taxon>Planctomycetota</taxon>
        <taxon>Phycisphaerae</taxon>
        <taxon>Sedimentisphaerales</taxon>
        <taxon>Anaerobacaceae</taxon>
        <taxon>Anaerobaca</taxon>
    </lineage>
</organism>
<keyword evidence="4" id="KW-1185">Reference proteome</keyword>
<dbReference type="AlphaFoldDB" id="A0AAW6TY73"/>
<feature type="region of interest" description="Disordered" evidence="1">
    <location>
        <begin position="113"/>
        <end position="180"/>
    </location>
</feature>
<sequence>MATRTLLRHSAAGLWLLATLAVGSAAAQNLYVGPGTVVIHRYRPGGRLYSPNTYVYVQPNPFVYYGPPMGTIVPIPPAPRVQRRSPVNFGIGPAAPSPYREYYTPHIPRYRWRQDDPEQDETPQDRAAEPQPAAPTDVSTAPETEDERVSPRTDDRTSRPETQTSEPSRAPARRRPVRFR</sequence>
<accession>A0AAW6TY73</accession>
<evidence type="ECO:0000256" key="1">
    <source>
        <dbReference type="SAM" id="MobiDB-lite"/>
    </source>
</evidence>
<feature type="compositionally biased region" description="Basic and acidic residues" evidence="1">
    <location>
        <begin position="147"/>
        <end position="159"/>
    </location>
</feature>
<dbReference type="RefSeq" id="WP_349244966.1">
    <property type="nucleotide sequence ID" value="NZ_JASCXX010000011.1"/>
</dbReference>
<evidence type="ECO:0000313" key="4">
    <source>
        <dbReference type="Proteomes" id="UP001431776"/>
    </source>
</evidence>
<protein>
    <submittedName>
        <fullName evidence="3">Uncharacterized protein</fullName>
    </submittedName>
</protein>
<keyword evidence="2" id="KW-0732">Signal</keyword>
<comment type="caution">
    <text evidence="3">The sequence shown here is derived from an EMBL/GenBank/DDBJ whole genome shotgun (WGS) entry which is preliminary data.</text>
</comment>
<dbReference type="EMBL" id="JASCXX010000011">
    <property type="protein sequence ID" value="MDI6449560.1"/>
    <property type="molecule type" value="Genomic_DNA"/>
</dbReference>